<evidence type="ECO:0000256" key="4">
    <source>
        <dbReference type="ARBA" id="ARBA00022553"/>
    </source>
</evidence>
<dbReference type="PANTHER" id="PTHR43304:SF1">
    <property type="entry name" value="PAC DOMAIN-CONTAINING PROTEIN"/>
    <property type="match status" value="1"/>
</dbReference>
<evidence type="ECO:0000313" key="15">
    <source>
        <dbReference type="Proteomes" id="UP000265768"/>
    </source>
</evidence>
<keyword evidence="6 11" id="KW-0812">Transmembrane</keyword>
<dbReference type="SUPFAM" id="SSF55874">
    <property type="entry name" value="ATPase domain of HSP90 chaperone/DNA topoisomerase II/histidine kinase"/>
    <property type="match status" value="1"/>
</dbReference>
<feature type="domain" description="Histidine kinase" evidence="12">
    <location>
        <begin position="315"/>
        <end position="531"/>
    </location>
</feature>
<dbReference type="CDD" id="cd06225">
    <property type="entry name" value="HAMP"/>
    <property type="match status" value="1"/>
</dbReference>
<dbReference type="InterPro" id="IPR005467">
    <property type="entry name" value="His_kinase_dom"/>
</dbReference>
<dbReference type="PROSITE" id="PS50885">
    <property type="entry name" value="HAMP"/>
    <property type="match status" value="1"/>
</dbReference>
<evidence type="ECO:0000256" key="1">
    <source>
        <dbReference type="ARBA" id="ARBA00000085"/>
    </source>
</evidence>
<dbReference type="InterPro" id="IPR003594">
    <property type="entry name" value="HATPase_dom"/>
</dbReference>
<keyword evidence="9" id="KW-0902">Two-component regulatory system</keyword>
<evidence type="ECO:0000256" key="3">
    <source>
        <dbReference type="ARBA" id="ARBA00012438"/>
    </source>
</evidence>
<evidence type="ECO:0000256" key="8">
    <source>
        <dbReference type="ARBA" id="ARBA00022989"/>
    </source>
</evidence>
<comment type="catalytic activity">
    <reaction evidence="1">
        <text>ATP + protein L-histidine = ADP + protein N-phospho-L-histidine.</text>
        <dbReference type="EC" id="2.7.13.3"/>
    </reaction>
</comment>
<evidence type="ECO:0000313" key="14">
    <source>
        <dbReference type="EMBL" id="RJL24452.1"/>
    </source>
</evidence>
<evidence type="ECO:0000256" key="5">
    <source>
        <dbReference type="ARBA" id="ARBA00022679"/>
    </source>
</evidence>
<feature type="compositionally biased region" description="Low complexity" evidence="10">
    <location>
        <begin position="8"/>
        <end position="22"/>
    </location>
</feature>
<dbReference type="PROSITE" id="PS50109">
    <property type="entry name" value="HIS_KIN"/>
    <property type="match status" value="1"/>
</dbReference>
<evidence type="ECO:0000256" key="2">
    <source>
        <dbReference type="ARBA" id="ARBA00004236"/>
    </source>
</evidence>
<dbReference type="PRINTS" id="PR00344">
    <property type="entry name" value="BCTRLSENSOR"/>
</dbReference>
<keyword evidence="11" id="KW-0472">Membrane</keyword>
<dbReference type="InterPro" id="IPR052162">
    <property type="entry name" value="Sensor_kinase/Photoreceptor"/>
</dbReference>
<proteinExistence type="predicted"/>
<evidence type="ECO:0000256" key="6">
    <source>
        <dbReference type="ARBA" id="ARBA00022692"/>
    </source>
</evidence>
<evidence type="ECO:0000256" key="11">
    <source>
        <dbReference type="SAM" id="Phobius"/>
    </source>
</evidence>
<dbReference type="Gene3D" id="6.10.340.10">
    <property type="match status" value="1"/>
</dbReference>
<dbReference type="PANTHER" id="PTHR43304">
    <property type="entry name" value="PHYTOCHROME-LIKE PROTEIN CPH1"/>
    <property type="match status" value="1"/>
</dbReference>
<dbReference type="EC" id="2.7.13.3" evidence="3"/>
<dbReference type="SUPFAM" id="SSF47384">
    <property type="entry name" value="Homodimeric domain of signal transducing histidine kinase"/>
    <property type="match status" value="1"/>
</dbReference>
<dbReference type="SMART" id="SM00304">
    <property type="entry name" value="HAMP"/>
    <property type="match status" value="1"/>
</dbReference>
<keyword evidence="5" id="KW-0808">Transferase</keyword>
<keyword evidence="4" id="KW-0597">Phosphoprotein</keyword>
<gene>
    <name evidence="14" type="ORF">D5H75_29460</name>
</gene>
<evidence type="ECO:0000256" key="7">
    <source>
        <dbReference type="ARBA" id="ARBA00022777"/>
    </source>
</evidence>
<dbReference type="Proteomes" id="UP000265768">
    <property type="component" value="Unassembled WGS sequence"/>
</dbReference>
<dbReference type="Pfam" id="PF00512">
    <property type="entry name" value="HisKA"/>
    <property type="match status" value="1"/>
</dbReference>
<dbReference type="InterPro" id="IPR004358">
    <property type="entry name" value="Sig_transdc_His_kin-like_C"/>
</dbReference>
<dbReference type="InterPro" id="IPR036097">
    <property type="entry name" value="HisK_dim/P_sf"/>
</dbReference>
<feature type="domain" description="HAMP" evidence="13">
    <location>
        <begin position="227"/>
        <end position="279"/>
    </location>
</feature>
<dbReference type="GO" id="GO:0000155">
    <property type="term" value="F:phosphorelay sensor kinase activity"/>
    <property type="evidence" value="ECO:0007669"/>
    <property type="project" value="InterPro"/>
</dbReference>
<evidence type="ECO:0000256" key="10">
    <source>
        <dbReference type="SAM" id="MobiDB-lite"/>
    </source>
</evidence>
<feature type="transmembrane region" description="Helical" evidence="11">
    <location>
        <begin position="33"/>
        <end position="53"/>
    </location>
</feature>
<protein>
    <recommendedName>
        <fullName evidence="3">histidine kinase</fullName>
        <ecNumber evidence="3">2.7.13.3</ecNumber>
    </recommendedName>
</protein>
<reference evidence="14 15" key="1">
    <citation type="submission" date="2018-09" db="EMBL/GenBank/DDBJ databases">
        <title>YIM 75507 draft genome.</title>
        <authorList>
            <person name="Tang S."/>
            <person name="Feng Y."/>
        </authorList>
    </citation>
    <scope>NUCLEOTIDE SEQUENCE [LARGE SCALE GENOMIC DNA]</scope>
    <source>
        <strain evidence="14 15">YIM 75507</strain>
    </source>
</reference>
<dbReference type="OrthoDB" id="9808408at2"/>
<feature type="region of interest" description="Disordered" evidence="10">
    <location>
        <begin position="531"/>
        <end position="555"/>
    </location>
</feature>
<dbReference type="AlphaFoldDB" id="A0A3A4AYK2"/>
<dbReference type="SUPFAM" id="SSF158472">
    <property type="entry name" value="HAMP domain-like"/>
    <property type="match status" value="1"/>
</dbReference>
<dbReference type="EMBL" id="QZEY01000015">
    <property type="protein sequence ID" value="RJL24452.1"/>
    <property type="molecule type" value="Genomic_DNA"/>
</dbReference>
<keyword evidence="15" id="KW-1185">Reference proteome</keyword>
<keyword evidence="7" id="KW-0418">Kinase</keyword>
<comment type="subcellular location">
    <subcellularLocation>
        <location evidence="2">Cell membrane</location>
    </subcellularLocation>
</comment>
<feature type="transmembrane region" description="Helical" evidence="11">
    <location>
        <begin position="205"/>
        <end position="225"/>
    </location>
</feature>
<name>A0A3A4AYK2_9ACTN</name>
<sequence length="555" mass="59974">MTDSVVDEPAAPRAGGEPATGRRGLTVQGRVNLLLAGMVALVLVFAAVGGSLLSRTAAISNDLVDRVSPARSAVARLQAALLDQEVGVRGYLLTGNRQFLEPYARGQAAERTESGNVLALMGDRSVQAADVAAVRQAAAAWRSGYAEPAIAAVQAGRPGDAPRTESGKQAFDRIRGLLAGQSAHIDQVRADARAELDRIRAQRNWAFAAMLAAFLVAGLAIALLFHRSVGRPLQALCAASRQVASGDFHHRIPAQGPSDIRQVAEDVDAMRRRIVHALAEAEKAREILTKQAADLDLHAAELRRSNAELEQFAYVASHDLQEPLRKVASFCQMLEKRYADKLDDRARQYIGFAVDGAKRMQVLINDLLTFSRVGRLNDVSEPVSLATALRAAQSNLAPSIEESEARVEVPDDLPQVMADPTLLIMLWQNLIGNSIKFRHPDRLPVVRVECARESDGAWRLCVTDNGIGIPAEFSDKVFVIFQRLHSRDAYGGTGIGLALCKKIVEYYGGRIWLDTDRAEGARICFTLPAIPPDPAGAPDDEAREPHVPTPEGSPA</sequence>
<organism evidence="14 15">
    <name type="scientific">Bailinhaonella thermotolerans</name>
    <dbReference type="NCBI Taxonomy" id="1070861"/>
    <lineage>
        <taxon>Bacteria</taxon>
        <taxon>Bacillati</taxon>
        <taxon>Actinomycetota</taxon>
        <taxon>Actinomycetes</taxon>
        <taxon>Streptosporangiales</taxon>
        <taxon>Streptosporangiaceae</taxon>
        <taxon>Bailinhaonella</taxon>
    </lineage>
</organism>
<dbReference type="InterPro" id="IPR036890">
    <property type="entry name" value="HATPase_C_sf"/>
</dbReference>
<dbReference type="InterPro" id="IPR003661">
    <property type="entry name" value="HisK_dim/P_dom"/>
</dbReference>
<dbReference type="InterPro" id="IPR007891">
    <property type="entry name" value="CHASE3"/>
</dbReference>
<evidence type="ECO:0000259" key="12">
    <source>
        <dbReference type="PROSITE" id="PS50109"/>
    </source>
</evidence>
<dbReference type="GO" id="GO:0005886">
    <property type="term" value="C:plasma membrane"/>
    <property type="evidence" value="ECO:0007669"/>
    <property type="project" value="UniProtKB-SubCell"/>
</dbReference>
<dbReference type="Pfam" id="PF00672">
    <property type="entry name" value="HAMP"/>
    <property type="match status" value="1"/>
</dbReference>
<evidence type="ECO:0000256" key="9">
    <source>
        <dbReference type="ARBA" id="ARBA00023012"/>
    </source>
</evidence>
<comment type="caution">
    <text evidence="14">The sequence shown here is derived from an EMBL/GenBank/DDBJ whole genome shotgun (WGS) entry which is preliminary data.</text>
</comment>
<dbReference type="RefSeq" id="WP_119929828.1">
    <property type="nucleotide sequence ID" value="NZ_QZEY01000015.1"/>
</dbReference>
<dbReference type="Pfam" id="PF05227">
    <property type="entry name" value="CHASE3"/>
    <property type="match status" value="1"/>
</dbReference>
<dbReference type="Gene3D" id="3.30.565.10">
    <property type="entry name" value="Histidine kinase-like ATPase, C-terminal domain"/>
    <property type="match status" value="1"/>
</dbReference>
<feature type="region of interest" description="Disordered" evidence="10">
    <location>
        <begin position="1"/>
        <end position="22"/>
    </location>
</feature>
<dbReference type="SMART" id="SM00388">
    <property type="entry name" value="HisKA"/>
    <property type="match status" value="1"/>
</dbReference>
<dbReference type="Pfam" id="PF02518">
    <property type="entry name" value="HATPase_c"/>
    <property type="match status" value="1"/>
</dbReference>
<keyword evidence="8 11" id="KW-1133">Transmembrane helix</keyword>
<dbReference type="Gene3D" id="1.10.287.130">
    <property type="match status" value="1"/>
</dbReference>
<accession>A0A3A4AYK2</accession>
<dbReference type="SMART" id="SM00387">
    <property type="entry name" value="HATPase_c"/>
    <property type="match status" value="1"/>
</dbReference>
<dbReference type="InterPro" id="IPR003660">
    <property type="entry name" value="HAMP_dom"/>
</dbReference>
<evidence type="ECO:0000259" key="13">
    <source>
        <dbReference type="PROSITE" id="PS50885"/>
    </source>
</evidence>
<dbReference type="CDD" id="cd00082">
    <property type="entry name" value="HisKA"/>
    <property type="match status" value="1"/>
</dbReference>